<dbReference type="InterPro" id="IPR012348">
    <property type="entry name" value="RNR-like"/>
</dbReference>
<dbReference type="Pfam" id="PF11583">
    <property type="entry name" value="AurF"/>
    <property type="match status" value="1"/>
</dbReference>
<evidence type="ECO:0000313" key="1">
    <source>
        <dbReference type="EMBL" id="KVG72097.1"/>
    </source>
</evidence>
<dbReference type="Proteomes" id="UP000064029">
    <property type="component" value="Unassembled WGS sequence"/>
</dbReference>
<gene>
    <name evidence="1" type="ORF">WJ33_19475</name>
</gene>
<dbReference type="GO" id="GO:0016491">
    <property type="term" value="F:oxidoreductase activity"/>
    <property type="evidence" value="ECO:0007669"/>
    <property type="project" value="InterPro"/>
</dbReference>
<dbReference type="OrthoDB" id="581579at2"/>
<dbReference type="AlphaFoldDB" id="A0A103RQI5"/>
<protein>
    <recommendedName>
        <fullName evidence="3">Diiron oxygenase</fullName>
    </recommendedName>
</protein>
<organism evidence="1 2">
    <name type="scientific">Burkholderia ubonensis</name>
    <dbReference type="NCBI Taxonomy" id="101571"/>
    <lineage>
        <taxon>Bacteria</taxon>
        <taxon>Pseudomonadati</taxon>
        <taxon>Pseudomonadota</taxon>
        <taxon>Betaproteobacteria</taxon>
        <taxon>Burkholderiales</taxon>
        <taxon>Burkholderiaceae</taxon>
        <taxon>Burkholderia</taxon>
        <taxon>Burkholderia cepacia complex</taxon>
    </lineage>
</organism>
<dbReference type="RefSeq" id="WP_059750155.1">
    <property type="nucleotide sequence ID" value="NZ_LOXM01000065.1"/>
</dbReference>
<accession>A0A103RQI5</accession>
<evidence type="ECO:0000313" key="2">
    <source>
        <dbReference type="Proteomes" id="UP000064029"/>
    </source>
</evidence>
<dbReference type="InterPro" id="IPR025859">
    <property type="entry name" value="AurF/CmlI"/>
</dbReference>
<comment type="caution">
    <text evidence="1">The sequence shown here is derived from an EMBL/GenBank/DDBJ whole genome shotgun (WGS) entry which is preliminary data.</text>
</comment>
<dbReference type="EMBL" id="LOXM01000065">
    <property type="protein sequence ID" value="KVG72097.1"/>
    <property type="molecule type" value="Genomic_DNA"/>
</dbReference>
<evidence type="ECO:0008006" key="3">
    <source>
        <dbReference type="Google" id="ProtNLM"/>
    </source>
</evidence>
<name>A0A103RQI5_9BURK</name>
<reference evidence="1 2" key="1">
    <citation type="submission" date="2015-11" db="EMBL/GenBank/DDBJ databases">
        <title>Expanding the genomic diversity of Burkholderia species for the development of highly accurate diagnostics.</title>
        <authorList>
            <person name="Sahl J."/>
            <person name="Keim P."/>
            <person name="Wagner D."/>
        </authorList>
    </citation>
    <scope>NUCLEOTIDE SEQUENCE [LARGE SCALE GENOMIC DNA]</scope>
    <source>
        <strain evidence="1 2">MSMB2036</strain>
    </source>
</reference>
<proteinExistence type="predicted"/>
<dbReference type="Gene3D" id="1.10.620.20">
    <property type="entry name" value="Ribonucleotide Reductase, subunit A"/>
    <property type="match status" value="1"/>
</dbReference>
<sequence>MYTTLNHDASFTQKVVERLAASWNHRVAVRQERLDLTQYCDDAIPEFPVSMVPFWDDEDFARLPDARKRRFLGAAWVAYNEKAMYLEDEIVQPLCSLLLKGRLPGAGDPRLKQVLAQIQVDEQFHILMCLDVCHCARERHALDGYALPEPLVGAGQRARLAQVGDDARRAAIVRLAYASIAEMSINAYLTQVSSDMTIQPLNRLNTDMHRRDEAAHSTAFHEIVASVYRALDPAGQQAFRDEIAAALDVYTTPDASAWASIVAFLDVPGRERILARLDARTRGVKLNRDYATLRSLFDTLGIAAPPAFA</sequence>